<name>A0A2K1IGJ9_PHYPA</name>
<feature type="domain" description="GB1/RHD3-type G" evidence="4">
    <location>
        <begin position="1"/>
        <end position="104"/>
    </location>
</feature>
<reference evidence="6" key="3">
    <citation type="submission" date="2020-12" db="UniProtKB">
        <authorList>
            <consortium name="EnsemblPlants"/>
        </authorList>
    </citation>
    <scope>IDENTIFICATION</scope>
</reference>
<dbReference type="GO" id="GO:0005525">
    <property type="term" value="F:GTP binding"/>
    <property type="evidence" value="ECO:0007669"/>
    <property type="project" value="UniProtKB-KW"/>
</dbReference>
<dbReference type="Gramene" id="Pp3c24_12770V3.1">
    <property type="protein sequence ID" value="Pp3c24_12770V3.1"/>
    <property type="gene ID" value="Pp3c24_12770"/>
</dbReference>
<evidence type="ECO:0000259" key="4">
    <source>
        <dbReference type="PROSITE" id="PS51715"/>
    </source>
</evidence>
<dbReference type="InParanoid" id="A0A2K1IGJ9"/>
<gene>
    <name evidence="5" type="ORF">PHYPA_028996</name>
</gene>
<dbReference type="Gene3D" id="3.40.50.300">
    <property type="entry name" value="P-loop containing nucleotide triphosphate hydrolases"/>
    <property type="match status" value="1"/>
</dbReference>
<reference evidence="5 7" key="1">
    <citation type="journal article" date="2008" name="Science">
        <title>The Physcomitrella genome reveals evolutionary insights into the conquest of land by plants.</title>
        <authorList>
            <person name="Rensing S."/>
            <person name="Lang D."/>
            <person name="Zimmer A."/>
            <person name="Terry A."/>
            <person name="Salamov A."/>
            <person name="Shapiro H."/>
            <person name="Nishiyama T."/>
            <person name="Perroud P.-F."/>
            <person name="Lindquist E."/>
            <person name="Kamisugi Y."/>
            <person name="Tanahashi T."/>
            <person name="Sakakibara K."/>
            <person name="Fujita T."/>
            <person name="Oishi K."/>
            <person name="Shin-I T."/>
            <person name="Kuroki Y."/>
            <person name="Toyoda A."/>
            <person name="Suzuki Y."/>
            <person name="Hashimoto A."/>
            <person name="Yamaguchi K."/>
            <person name="Sugano A."/>
            <person name="Kohara Y."/>
            <person name="Fujiyama A."/>
            <person name="Anterola A."/>
            <person name="Aoki S."/>
            <person name="Ashton N."/>
            <person name="Barbazuk W.B."/>
            <person name="Barker E."/>
            <person name="Bennetzen J."/>
            <person name="Bezanilla M."/>
            <person name="Blankenship R."/>
            <person name="Cho S.H."/>
            <person name="Dutcher S."/>
            <person name="Estelle M."/>
            <person name="Fawcett J.A."/>
            <person name="Gundlach H."/>
            <person name="Hanada K."/>
            <person name="Heyl A."/>
            <person name="Hicks K.A."/>
            <person name="Hugh J."/>
            <person name="Lohr M."/>
            <person name="Mayer K."/>
            <person name="Melkozernov A."/>
            <person name="Murata T."/>
            <person name="Nelson D."/>
            <person name="Pils B."/>
            <person name="Prigge M."/>
            <person name="Reiss B."/>
            <person name="Renner T."/>
            <person name="Rombauts S."/>
            <person name="Rushton P."/>
            <person name="Sanderfoot A."/>
            <person name="Schween G."/>
            <person name="Shiu S.-H."/>
            <person name="Stueber K."/>
            <person name="Theodoulou F.L."/>
            <person name="Tu H."/>
            <person name="Van de Peer Y."/>
            <person name="Verrier P.J."/>
            <person name="Waters E."/>
            <person name="Wood A."/>
            <person name="Yang L."/>
            <person name="Cove D."/>
            <person name="Cuming A."/>
            <person name="Hasebe M."/>
            <person name="Lucas S."/>
            <person name="Mishler D.B."/>
            <person name="Reski R."/>
            <person name="Grigoriev I."/>
            <person name="Quatrano R.S."/>
            <person name="Boore J.L."/>
        </authorList>
    </citation>
    <scope>NUCLEOTIDE SEQUENCE [LARGE SCALE GENOMIC DNA]</scope>
    <source>
        <strain evidence="6 7">cv. Gransden 2004</strain>
    </source>
</reference>
<proteinExistence type="inferred from homology"/>
<evidence type="ECO:0000313" key="6">
    <source>
        <dbReference type="EnsemblPlants" id="Pp3c24_12770V3.1"/>
    </source>
</evidence>
<dbReference type="EMBL" id="ABEU02000024">
    <property type="protein sequence ID" value="PNR28404.1"/>
    <property type="molecule type" value="Genomic_DNA"/>
</dbReference>
<evidence type="ECO:0000313" key="7">
    <source>
        <dbReference type="Proteomes" id="UP000006727"/>
    </source>
</evidence>
<sequence>MWSMSIKRTVADGNENNLILLDSEDISSYDQSPWCFEHSTVVWTAIPSYIRKSLCDKMCVIDTKLAQVCMCSIVCIVHCRYSTKIFSLATFLSSMFVYNQVLHA</sequence>
<protein>
    <recommendedName>
        <fullName evidence="4">GB1/RHD3-type G domain-containing protein</fullName>
    </recommendedName>
</protein>
<dbReference type="InterPro" id="IPR027417">
    <property type="entry name" value="P-loop_NTPase"/>
</dbReference>
<comment type="similarity">
    <text evidence="3">Belongs to the TRAFAC class dynamin-like GTPase superfamily. GB1/RHD3 GTPase family.</text>
</comment>
<dbReference type="Proteomes" id="UP000006727">
    <property type="component" value="Chromosome 24"/>
</dbReference>
<evidence type="ECO:0000313" key="5">
    <source>
        <dbReference type="EMBL" id="PNR28404.1"/>
    </source>
</evidence>
<accession>A0A2K1IGJ9</accession>
<organism evidence="5">
    <name type="scientific">Physcomitrium patens</name>
    <name type="common">Spreading-leaved earth moss</name>
    <name type="synonym">Physcomitrella patens</name>
    <dbReference type="NCBI Taxonomy" id="3218"/>
    <lineage>
        <taxon>Eukaryota</taxon>
        <taxon>Viridiplantae</taxon>
        <taxon>Streptophyta</taxon>
        <taxon>Embryophyta</taxon>
        <taxon>Bryophyta</taxon>
        <taxon>Bryophytina</taxon>
        <taxon>Bryopsida</taxon>
        <taxon>Funariidae</taxon>
        <taxon>Funariales</taxon>
        <taxon>Funariaceae</taxon>
        <taxon>Physcomitrium</taxon>
    </lineage>
</organism>
<keyword evidence="1" id="KW-0547">Nucleotide-binding</keyword>
<keyword evidence="7" id="KW-1185">Reference proteome</keyword>
<dbReference type="AlphaFoldDB" id="A0A2K1IGJ9"/>
<evidence type="ECO:0000256" key="2">
    <source>
        <dbReference type="ARBA" id="ARBA00023134"/>
    </source>
</evidence>
<dbReference type="InterPro" id="IPR030386">
    <property type="entry name" value="G_GB1_RHD3_dom"/>
</dbReference>
<evidence type="ECO:0000256" key="1">
    <source>
        <dbReference type="ARBA" id="ARBA00022741"/>
    </source>
</evidence>
<keyword evidence="2" id="KW-0342">GTP-binding</keyword>
<dbReference type="EnsemblPlants" id="Pp3c24_12770V3.1">
    <property type="protein sequence ID" value="Pp3c24_12770V3.1"/>
    <property type="gene ID" value="Pp3c24_12770"/>
</dbReference>
<dbReference type="PROSITE" id="PS51715">
    <property type="entry name" value="G_GB1_RHD3"/>
    <property type="match status" value="1"/>
</dbReference>
<evidence type="ECO:0000256" key="3">
    <source>
        <dbReference type="PROSITE-ProRule" id="PRU01052"/>
    </source>
</evidence>
<reference evidence="5 7" key="2">
    <citation type="journal article" date="2018" name="Plant J.">
        <title>The Physcomitrella patens chromosome-scale assembly reveals moss genome structure and evolution.</title>
        <authorList>
            <person name="Lang D."/>
            <person name="Ullrich K.K."/>
            <person name="Murat F."/>
            <person name="Fuchs J."/>
            <person name="Jenkins J."/>
            <person name="Haas F.B."/>
            <person name="Piednoel M."/>
            <person name="Gundlach H."/>
            <person name="Van Bel M."/>
            <person name="Meyberg R."/>
            <person name="Vives C."/>
            <person name="Morata J."/>
            <person name="Symeonidi A."/>
            <person name="Hiss M."/>
            <person name="Muchero W."/>
            <person name="Kamisugi Y."/>
            <person name="Saleh O."/>
            <person name="Blanc G."/>
            <person name="Decker E.L."/>
            <person name="van Gessel N."/>
            <person name="Grimwood J."/>
            <person name="Hayes R.D."/>
            <person name="Graham S.W."/>
            <person name="Gunter L.E."/>
            <person name="McDaniel S.F."/>
            <person name="Hoernstein S.N.W."/>
            <person name="Larsson A."/>
            <person name="Li F.W."/>
            <person name="Perroud P.F."/>
            <person name="Phillips J."/>
            <person name="Ranjan P."/>
            <person name="Rokshar D.S."/>
            <person name="Rothfels C.J."/>
            <person name="Schneider L."/>
            <person name="Shu S."/>
            <person name="Stevenson D.W."/>
            <person name="Thummler F."/>
            <person name="Tillich M."/>
            <person name="Villarreal Aguilar J.C."/>
            <person name="Widiez T."/>
            <person name="Wong G.K."/>
            <person name="Wymore A."/>
            <person name="Zhang Y."/>
            <person name="Zimmer A.D."/>
            <person name="Quatrano R.S."/>
            <person name="Mayer K.F.X."/>
            <person name="Goodstein D."/>
            <person name="Casacuberta J.M."/>
            <person name="Vandepoele K."/>
            <person name="Reski R."/>
            <person name="Cuming A.C."/>
            <person name="Tuskan G.A."/>
            <person name="Maumus F."/>
            <person name="Salse J."/>
            <person name="Schmutz J."/>
            <person name="Rensing S.A."/>
        </authorList>
    </citation>
    <scope>NUCLEOTIDE SEQUENCE [LARGE SCALE GENOMIC DNA]</scope>
    <source>
        <strain evidence="6 7">cv. Gransden 2004</strain>
    </source>
</reference>